<dbReference type="OrthoDB" id="9814001at2"/>
<dbReference type="InterPro" id="IPR005829">
    <property type="entry name" value="Sugar_transporter_CS"/>
</dbReference>
<dbReference type="Gene3D" id="1.20.1250.20">
    <property type="entry name" value="MFS general substrate transporter like domains"/>
    <property type="match status" value="1"/>
</dbReference>
<feature type="transmembrane region" description="Helical" evidence="6">
    <location>
        <begin position="107"/>
        <end position="124"/>
    </location>
</feature>
<dbReference type="CDD" id="cd17489">
    <property type="entry name" value="MFS_YfcJ_like"/>
    <property type="match status" value="1"/>
</dbReference>
<dbReference type="GO" id="GO:0022857">
    <property type="term" value="F:transmembrane transporter activity"/>
    <property type="evidence" value="ECO:0007669"/>
    <property type="project" value="InterPro"/>
</dbReference>
<feature type="transmembrane region" description="Helical" evidence="6">
    <location>
        <begin position="320"/>
        <end position="343"/>
    </location>
</feature>
<evidence type="ECO:0000256" key="6">
    <source>
        <dbReference type="SAM" id="Phobius"/>
    </source>
</evidence>
<dbReference type="GO" id="GO:0005886">
    <property type="term" value="C:plasma membrane"/>
    <property type="evidence" value="ECO:0007669"/>
    <property type="project" value="UniProtKB-SubCell"/>
</dbReference>
<gene>
    <name evidence="8" type="ORF">E1757_22910</name>
</gene>
<keyword evidence="4 6" id="KW-1133">Transmembrane helix</keyword>
<dbReference type="InterPro" id="IPR020846">
    <property type="entry name" value="MFS_dom"/>
</dbReference>
<feature type="transmembrane region" description="Helical" evidence="6">
    <location>
        <begin position="284"/>
        <end position="308"/>
    </location>
</feature>
<comment type="caution">
    <text evidence="8">The sequence shown here is derived from an EMBL/GenBank/DDBJ whole genome shotgun (WGS) entry which is preliminary data.</text>
</comment>
<feature type="transmembrane region" description="Helical" evidence="6">
    <location>
        <begin position="201"/>
        <end position="225"/>
    </location>
</feature>
<dbReference type="InterPro" id="IPR011701">
    <property type="entry name" value="MFS"/>
</dbReference>
<evidence type="ECO:0000313" key="9">
    <source>
        <dbReference type="Proteomes" id="UP000295636"/>
    </source>
</evidence>
<dbReference type="SUPFAM" id="SSF103473">
    <property type="entry name" value="MFS general substrate transporter"/>
    <property type="match status" value="1"/>
</dbReference>
<keyword evidence="9" id="KW-1185">Reference proteome</keyword>
<dbReference type="EMBL" id="SMRT01000012">
    <property type="protein sequence ID" value="TDF94805.1"/>
    <property type="molecule type" value="Genomic_DNA"/>
</dbReference>
<dbReference type="RefSeq" id="WP_133232465.1">
    <property type="nucleotide sequence ID" value="NZ_SMRT01000012.1"/>
</dbReference>
<evidence type="ECO:0000313" key="8">
    <source>
        <dbReference type="EMBL" id="TDF94805.1"/>
    </source>
</evidence>
<feature type="transmembrane region" description="Helical" evidence="6">
    <location>
        <begin position="74"/>
        <end position="101"/>
    </location>
</feature>
<accession>A0A4R5KJ44</accession>
<dbReference type="PANTHER" id="PTHR23531">
    <property type="entry name" value="QUINOLENE RESISTANCE PROTEIN NORA"/>
    <property type="match status" value="1"/>
</dbReference>
<dbReference type="InterPro" id="IPR036259">
    <property type="entry name" value="MFS_trans_sf"/>
</dbReference>
<name>A0A4R5KJ44_9BACL</name>
<keyword evidence="2" id="KW-0813">Transport</keyword>
<evidence type="ECO:0000256" key="1">
    <source>
        <dbReference type="ARBA" id="ARBA00004651"/>
    </source>
</evidence>
<dbReference type="PROSITE" id="PS50850">
    <property type="entry name" value="MFS"/>
    <property type="match status" value="1"/>
</dbReference>
<feature type="transmembrane region" description="Helical" evidence="6">
    <location>
        <begin position="42"/>
        <end position="62"/>
    </location>
</feature>
<feature type="transmembrane region" description="Helical" evidence="6">
    <location>
        <begin position="12"/>
        <end position="30"/>
    </location>
</feature>
<dbReference type="AlphaFoldDB" id="A0A4R5KJ44"/>
<protein>
    <submittedName>
        <fullName evidence="8">MFS transporter</fullName>
    </submittedName>
</protein>
<evidence type="ECO:0000259" key="7">
    <source>
        <dbReference type="PROSITE" id="PS50850"/>
    </source>
</evidence>
<dbReference type="PANTHER" id="PTHR23531:SF2">
    <property type="entry name" value="PERMEASE"/>
    <property type="match status" value="1"/>
</dbReference>
<evidence type="ECO:0000256" key="5">
    <source>
        <dbReference type="ARBA" id="ARBA00023136"/>
    </source>
</evidence>
<feature type="transmembrane region" description="Helical" evidence="6">
    <location>
        <begin position="231"/>
        <end position="251"/>
    </location>
</feature>
<feature type="transmembrane region" description="Helical" evidence="6">
    <location>
        <begin position="258"/>
        <end position="278"/>
    </location>
</feature>
<dbReference type="PROSITE" id="PS00216">
    <property type="entry name" value="SUGAR_TRANSPORT_1"/>
    <property type="match status" value="1"/>
</dbReference>
<evidence type="ECO:0000256" key="3">
    <source>
        <dbReference type="ARBA" id="ARBA00022692"/>
    </source>
</evidence>
<evidence type="ECO:0000256" key="4">
    <source>
        <dbReference type="ARBA" id="ARBA00022989"/>
    </source>
</evidence>
<dbReference type="InterPro" id="IPR052714">
    <property type="entry name" value="MFS_Exporter"/>
</dbReference>
<proteinExistence type="predicted"/>
<feature type="transmembrane region" description="Helical" evidence="6">
    <location>
        <begin position="162"/>
        <end position="180"/>
    </location>
</feature>
<sequence>MDRLWTKPFIQMTVVALFLFTALYLLLPTLPLFIKQLGGSEAQVGLAAGVFTLTAVVFRPVVGMLLDRYGRRPFIIWGLALFVLSMYLYDWAAGIAALMALRVVHGVSWALSTTAVGTSVTDVIPPSRRGEGMGWFGMAMTVAMAIGPMLGIWVLHNYSFHSLFYTAAAFSIAALLLALLTDIPFQPKASTRRITLFEKSVLPVTASYFFLAIVYGGITTFVPLFADSVGVNPGTFFLVYALSLTLIRPVAGKLSDRLGAVLVIVPALLVTASALLVLSASAGFAGVIIAAVLYGIGFGSVQPALQAANLRLAHPDRRGAATASFMTAFDLGIGLGSIVLGWVSQYTGYPALFTVSAVCVCISLLIFIVFVRRLLQKHQEQHHVAS</sequence>
<feature type="transmembrane region" description="Helical" evidence="6">
    <location>
        <begin position="136"/>
        <end position="156"/>
    </location>
</feature>
<feature type="transmembrane region" description="Helical" evidence="6">
    <location>
        <begin position="349"/>
        <end position="371"/>
    </location>
</feature>
<dbReference type="Pfam" id="PF07690">
    <property type="entry name" value="MFS_1"/>
    <property type="match status" value="1"/>
</dbReference>
<organism evidence="8 9">
    <name type="scientific">Paenibacillus piri</name>
    <dbReference type="NCBI Taxonomy" id="2547395"/>
    <lineage>
        <taxon>Bacteria</taxon>
        <taxon>Bacillati</taxon>
        <taxon>Bacillota</taxon>
        <taxon>Bacilli</taxon>
        <taxon>Bacillales</taxon>
        <taxon>Paenibacillaceae</taxon>
        <taxon>Paenibacillus</taxon>
    </lineage>
</organism>
<dbReference type="Proteomes" id="UP000295636">
    <property type="component" value="Unassembled WGS sequence"/>
</dbReference>
<evidence type="ECO:0000256" key="2">
    <source>
        <dbReference type="ARBA" id="ARBA00022448"/>
    </source>
</evidence>
<comment type="subcellular location">
    <subcellularLocation>
        <location evidence="1">Cell membrane</location>
        <topology evidence="1">Multi-pass membrane protein</topology>
    </subcellularLocation>
</comment>
<feature type="domain" description="Major facilitator superfamily (MFS) profile" evidence="7">
    <location>
        <begin position="8"/>
        <end position="375"/>
    </location>
</feature>
<keyword evidence="5 6" id="KW-0472">Membrane</keyword>
<keyword evidence="3 6" id="KW-0812">Transmembrane</keyword>
<reference evidence="8 9" key="1">
    <citation type="submission" date="2019-03" db="EMBL/GenBank/DDBJ databases">
        <title>This is whole genome sequence of Paenibacillus sp MS74 strain.</title>
        <authorList>
            <person name="Trinh H.N."/>
        </authorList>
    </citation>
    <scope>NUCLEOTIDE SEQUENCE [LARGE SCALE GENOMIC DNA]</scope>
    <source>
        <strain evidence="8 9">MS74</strain>
    </source>
</reference>